<evidence type="ECO:0000259" key="6">
    <source>
        <dbReference type="Pfam" id="PF03328"/>
    </source>
</evidence>
<feature type="binding site" evidence="4">
    <location>
        <position position="123"/>
    </location>
    <ligand>
        <name>substrate</name>
    </ligand>
</feature>
<feature type="domain" description="HpcH/HpaI aldolase/citrate lyase" evidence="6">
    <location>
        <begin position="7"/>
        <end position="216"/>
    </location>
</feature>
<dbReference type="Proteomes" id="UP000285757">
    <property type="component" value="Unassembled WGS sequence"/>
</dbReference>
<dbReference type="SUPFAM" id="SSF51621">
    <property type="entry name" value="Phosphoenolpyruvate/pyruvate domain"/>
    <property type="match status" value="1"/>
</dbReference>
<evidence type="ECO:0000256" key="5">
    <source>
        <dbReference type="PIRSR" id="PIRSR015582-2"/>
    </source>
</evidence>
<dbReference type="RefSeq" id="WP_123529255.1">
    <property type="nucleotide sequence ID" value="NZ_MOBU01000001.1"/>
</dbReference>
<protein>
    <recommendedName>
        <fullName evidence="6">HpcH/HpaI aldolase/citrate lyase domain-containing protein</fullName>
    </recommendedName>
</protein>
<dbReference type="GO" id="GO:0006107">
    <property type="term" value="P:oxaloacetate metabolic process"/>
    <property type="evidence" value="ECO:0007669"/>
    <property type="project" value="TreeGrafter"/>
</dbReference>
<dbReference type="InterPro" id="IPR040442">
    <property type="entry name" value="Pyrv_kinase-like_dom_sf"/>
</dbReference>
<feature type="binding site" evidence="4">
    <location>
        <position position="65"/>
    </location>
    <ligand>
        <name>substrate</name>
    </ligand>
</feature>
<organism evidence="7 8">
    <name type="scientific">Pseudomonas fluorescens</name>
    <dbReference type="NCBI Taxonomy" id="294"/>
    <lineage>
        <taxon>Bacteria</taxon>
        <taxon>Pseudomonadati</taxon>
        <taxon>Pseudomonadota</taxon>
        <taxon>Gammaproteobacteria</taxon>
        <taxon>Pseudomonadales</taxon>
        <taxon>Pseudomonadaceae</taxon>
        <taxon>Pseudomonas</taxon>
    </lineage>
</organism>
<evidence type="ECO:0000313" key="7">
    <source>
        <dbReference type="EMBL" id="RON72529.1"/>
    </source>
</evidence>
<keyword evidence="2 5" id="KW-0479">Metal-binding</keyword>
<evidence type="ECO:0000256" key="4">
    <source>
        <dbReference type="PIRSR" id="PIRSR015582-1"/>
    </source>
</evidence>
<proteinExistence type="predicted"/>
<name>A0A423LW55_PSEFL</name>
<feature type="binding site" evidence="5">
    <location>
        <position position="150"/>
    </location>
    <ligand>
        <name>Mg(2+)</name>
        <dbReference type="ChEBI" id="CHEBI:18420"/>
    </ligand>
</feature>
<feature type="binding site" evidence="5">
    <location>
        <position position="123"/>
    </location>
    <ligand>
        <name>Mg(2+)</name>
        <dbReference type="ChEBI" id="CHEBI:18420"/>
    </ligand>
</feature>
<dbReference type="EMBL" id="MOBU01000001">
    <property type="protein sequence ID" value="RON72529.1"/>
    <property type="molecule type" value="Genomic_DNA"/>
</dbReference>
<accession>A0A423LW55</accession>
<dbReference type="Gene3D" id="3.20.20.60">
    <property type="entry name" value="Phosphoenolpyruvate-binding domains"/>
    <property type="match status" value="1"/>
</dbReference>
<dbReference type="GO" id="GO:0003824">
    <property type="term" value="F:catalytic activity"/>
    <property type="evidence" value="ECO:0007669"/>
    <property type="project" value="InterPro"/>
</dbReference>
<comment type="cofactor">
    <cofactor evidence="1">
        <name>Mg(2+)</name>
        <dbReference type="ChEBI" id="CHEBI:18420"/>
    </cofactor>
</comment>
<dbReference type="InterPro" id="IPR005000">
    <property type="entry name" value="Aldolase/citrate-lyase_domain"/>
</dbReference>
<dbReference type="PANTHER" id="PTHR32308">
    <property type="entry name" value="LYASE BETA SUBUNIT, PUTATIVE (AFU_ORTHOLOGUE AFUA_4G13030)-RELATED"/>
    <property type="match status" value="1"/>
</dbReference>
<keyword evidence="3 5" id="KW-0460">Magnesium</keyword>
<dbReference type="Pfam" id="PF03328">
    <property type="entry name" value="HpcH_HpaI"/>
    <property type="match status" value="1"/>
</dbReference>
<reference evidence="7 8" key="1">
    <citation type="submission" date="2016-10" db="EMBL/GenBank/DDBJ databases">
        <title>Comparative genome analysis of multiple Pseudomonas spp. focuses on biocontrol and plant growth promoting traits.</title>
        <authorList>
            <person name="Tao X.-Y."/>
            <person name="Taylor C.G."/>
        </authorList>
    </citation>
    <scope>NUCLEOTIDE SEQUENCE [LARGE SCALE GENOMIC DNA]</scope>
    <source>
        <strain evidence="7 8">24D3</strain>
    </source>
</reference>
<evidence type="ECO:0000256" key="3">
    <source>
        <dbReference type="ARBA" id="ARBA00022842"/>
    </source>
</evidence>
<gene>
    <name evidence="7" type="ORF">BK671_01355</name>
</gene>
<sequence>MRTPVTWLYVPSVKKSMMQKAIASSADVVIFDLEDSVPESEKENARVNIKDIFNSEEKTYLSCIRINQVSAPEGVADLLFLRENNICPDYLLLPKADVEKDAWFAINLLGITKNPPKLFLLIETVASFVQFRNLSEKPNHVEGVFFGSADFAADLCVNPAENEFLWARQEISLQSRRLNISAIDTPFFNTKDRELNARHARQAKDMGFVGLQLIHPVQLDDIDCLFSIEASQYKEITASIDDARQSGDCAVQRFDNFVFGPPLARYVRNMEKRRGVENVE</sequence>
<comment type="caution">
    <text evidence="7">The sequence shown here is derived from an EMBL/GenBank/DDBJ whole genome shotgun (WGS) entry which is preliminary data.</text>
</comment>
<evidence type="ECO:0000256" key="1">
    <source>
        <dbReference type="ARBA" id="ARBA00001946"/>
    </source>
</evidence>
<dbReference type="InterPro" id="IPR015813">
    <property type="entry name" value="Pyrv/PenolPyrv_kinase-like_dom"/>
</dbReference>
<dbReference type="PANTHER" id="PTHR32308:SF0">
    <property type="entry name" value="HPCH_HPAI ALDOLASE_CITRATE LYASE DOMAIN-CONTAINING PROTEIN"/>
    <property type="match status" value="1"/>
</dbReference>
<dbReference type="GO" id="GO:0000287">
    <property type="term" value="F:magnesium ion binding"/>
    <property type="evidence" value="ECO:0007669"/>
    <property type="project" value="TreeGrafter"/>
</dbReference>
<evidence type="ECO:0000256" key="2">
    <source>
        <dbReference type="ARBA" id="ARBA00022723"/>
    </source>
</evidence>
<dbReference type="InterPro" id="IPR011206">
    <property type="entry name" value="Citrate_lyase_beta/mcl1/mcl2"/>
</dbReference>
<dbReference type="PIRSF" id="PIRSF015582">
    <property type="entry name" value="Cit_lyase_B"/>
    <property type="match status" value="1"/>
</dbReference>
<dbReference type="AlphaFoldDB" id="A0A423LW55"/>
<evidence type="ECO:0000313" key="8">
    <source>
        <dbReference type="Proteomes" id="UP000285757"/>
    </source>
</evidence>